<evidence type="ECO:0000313" key="2">
    <source>
        <dbReference type="EMBL" id="KAK9931418.1"/>
    </source>
</evidence>
<reference evidence="2 3" key="1">
    <citation type="journal article" date="2023" name="G3 (Bethesda)">
        <title>A chromosome-length genome assembly and annotation of blackberry (Rubus argutus, cv. 'Hillquist').</title>
        <authorList>
            <person name="Bruna T."/>
            <person name="Aryal R."/>
            <person name="Dudchenko O."/>
            <person name="Sargent D.J."/>
            <person name="Mead D."/>
            <person name="Buti M."/>
            <person name="Cavallini A."/>
            <person name="Hytonen T."/>
            <person name="Andres J."/>
            <person name="Pham M."/>
            <person name="Weisz D."/>
            <person name="Mascagni F."/>
            <person name="Usai G."/>
            <person name="Natali L."/>
            <person name="Bassil N."/>
            <person name="Fernandez G.E."/>
            <person name="Lomsadze A."/>
            <person name="Armour M."/>
            <person name="Olukolu B."/>
            <person name="Poorten T."/>
            <person name="Britton C."/>
            <person name="Davik J."/>
            <person name="Ashrafi H."/>
            <person name="Aiden E.L."/>
            <person name="Borodovsky M."/>
            <person name="Worthington M."/>
        </authorList>
    </citation>
    <scope>NUCLEOTIDE SEQUENCE [LARGE SCALE GENOMIC DNA]</scope>
    <source>
        <strain evidence="2">PI 553951</strain>
    </source>
</reference>
<accession>A0AAW1X3F9</accession>
<feature type="region of interest" description="Disordered" evidence="1">
    <location>
        <begin position="1"/>
        <end position="38"/>
    </location>
</feature>
<dbReference type="AlphaFoldDB" id="A0AAW1X3F9"/>
<keyword evidence="3" id="KW-1185">Reference proteome</keyword>
<sequence length="194" mass="22620">MNVIKNTEGFEADPKRPKVNEHLSSNADEDNQTRRRSRQIEVRRDCPYLDSVKRQVLDFDFEKFCSSSLSNLNVLELGHHVYINLGTEKFYCLPDGYEINDPSLEDIRHVLNPRFSEDLIEQIDKNKQWSRAIDGSDYLPGMVGLNNIMDKNDFVNIIVRCLTSLLVEWYLFMNKTVEVAEFLCLYSSLKAEFI</sequence>
<dbReference type="Proteomes" id="UP001457282">
    <property type="component" value="Unassembled WGS sequence"/>
</dbReference>
<evidence type="ECO:0000313" key="3">
    <source>
        <dbReference type="Proteomes" id="UP001457282"/>
    </source>
</evidence>
<dbReference type="EMBL" id="JBEDUW010000004">
    <property type="protein sequence ID" value="KAK9931418.1"/>
    <property type="molecule type" value="Genomic_DNA"/>
</dbReference>
<dbReference type="SUPFAM" id="SSF57850">
    <property type="entry name" value="RING/U-box"/>
    <property type="match status" value="1"/>
</dbReference>
<evidence type="ECO:0000256" key="1">
    <source>
        <dbReference type="SAM" id="MobiDB-lite"/>
    </source>
</evidence>
<feature type="compositionally biased region" description="Basic and acidic residues" evidence="1">
    <location>
        <begin position="12"/>
        <end position="21"/>
    </location>
</feature>
<name>A0AAW1X3F9_RUBAR</name>
<dbReference type="InterPro" id="IPR013083">
    <property type="entry name" value="Znf_RING/FYVE/PHD"/>
</dbReference>
<organism evidence="2 3">
    <name type="scientific">Rubus argutus</name>
    <name type="common">Southern blackberry</name>
    <dbReference type="NCBI Taxonomy" id="59490"/>
    <lineage>
        <taxon>Eukaryota</taxon>
        <taxon>Viridiplantae</taxon>
        <taxon>Streptophyta</taxon>
        <taxon>Embryophyta</taxon>
        <taxon>Tracheophyta</taxon>
        <taxon>Spermatophyta</taxon>
        <taxon>Magnoliopsida</taxon>
        <taxon>eudicotyledons</taxon>
        <taxon>Gunneridae</taxon>
        <taxon>Pentapetalae</taxon>
        <taxon>rosids</taxon>
        <taxon>fabids</taxon>
        <taxon>Rosales</taxon>
        <taxon>Rosaceae</taxon>
        <taxon>Rosoideae</taxon>
        <taxon>Rosoideae incertae sedis</taxon>
        <taxon>Rubus</taxon>
    </lineage>
</organism>
<comment type="caution">
    <text evidence="2">The sequence shown here is derived from an EMBL/GenBank/DDBJ whole genome shotgun (WGS) entry which is preliminary data.</text>
</comment>
<gene>
    <name evidence="2" type="ORF">M0R45_018693</name>
</gene>
<protein>
    <submittedName>
        <fullName evidence="2">Uncharacterized protein</fullName>
    </submittedName>
</protein>
<dbReference type="Gene3D" id="3.30.40.10">
    <property type="entry name" value="Zinc/RING finger domain, C3HC4 (zinc finger)"/>
    <property type="match status" value="2"/>
</dbReference>
<proteinExistence type="predicted"/>